<dbReference type="PROSITE" id="PS50293">
    <property type="entry name" value="TPR_REGION"/>
    <property type="match status" value="1"/>
</dbReference>
<dbReference type="KEGG" id="tet:TTHERM_00354740"/>
<feature type="compositionally biased region" description="Polar residues" evidence="4">
    <location>
        <begin position="19"/>
        <end position="31"/>
    </location>
</feature>
<feature type="repeat" description="TPR" evidence="3">
    <location>
        <begin position="490"/>
        <end position="523"/>
    </location>
</feature>
<dbReference type="eggNOG" id="KOG1124">
    <property type="taxonomic scope" value="Eukaryota"/>
</dbReference>
<evidence type="ECO:0000256" key="4">
    <source>
        <dbReference type="SAM" id="MobiDB-lite"/>
    </source>
</evidence>
<gene>
    <name evidence="5" type="ORF">TTHERM_00354740</name>
</gene>
<dbReference type="PANTHER" id="PTHR45153:SF1">
    <property type="entry name" value="TETRATRICOPEPTIDE REPEAT PROTEIN 16"/>
    <property type="match status" value="1"/>
</dbReference>
<dbReference type="HOGENOM" id="CLU_493065_0_0_1"/>
<feature type="repeat" description="TPR" evidence="3">
    <location>
        <begin position="381"/>
        <end position="414"/>
    </location>
</feature>
<dbReference type="Pfam" id="PF13181">
    <property type="entry name" value="TPR_8"/>
    <property type="match status" value="1"/>
</dbReference>
<dbReference type="PROSITE" id="PS50005">
    <property type="entry name" value="TPR"/>
    <property type="match status" value="4"/>
</dbReference>
<evidence type="ECO:0000256" key="1">
    <source>
        <dbReference type="ARBA" id="ARBA00022737"/>
    </source>
</evidence>
<keyword evidence="1" id="KW-0677">Repeat</keyword>
<dbReference type="Gene3D" id="1.25.40.10">
    <property type="entry name" value="Tetratricopeptide repeat domain"/>
    <property type="match status" value="4"/>
</dbReference>
<keyword evidence="2 3" id="KW-0802">TPR repeat</keyword>
<keyword evidence="6" id="KW-1185">Reference proteome</keyword>
<feature type="repeat" description="TPR" evidence="3">
    <location>
        <begin position="456"/>
        <end position="489"/>
    </location>
</feature>
<name>Q22Y97_TETTS</name>
<dbReference type="OMA" id="ITYNEMA"/>
<feature type="region of interest" description="Disordered" evidence="4">
    <location>
        <begin position="1"/>
        <end position="37"/>
    </location>
</feature>
<dbReference type="GeneID" id="7845875"/>
<reference evidence="6" key="1">
    <citation type="journal article" date="2006" name="PLoS Biol.">
        <title>Macronuclear genome sequence of the ciliate Tetrahymena thermophila, a model eukaryote.</title>
        <authorList>
            <person name="Eisen J.A."/>
            <person name="Coyne R.S."/>
            <person name="Wu M."/>
            <person name="Wu D."/>
            <person name="Thiagarajan M."/>
            <person name="Wortman J.R."/>
            <person name="Badger J.H."/>
            <person name="Ren Q."/>
            <person name="Amedeo P."/>
            <person name="Jones K.M."/>
            <person name="Tallon L.J."/>
            <person name="Delcher A.L."/>
            <person name="Salzberg S.L."/>
            <person name="Silva J.C."/>
            <person name="Haas B.J."/>
            <person name="Majoros W.H."/>
            <person name="Farzad M."/>
            <person name="Carlton J.M."/>
            <person name="Smith R.K. Jr."/>
            <person name="Garg J."/>
            <person name="Pearlman R.E."/>
            <person name="Karrer K.M."/>
            <person name="Sun L."/>
            <person name="Manning G."/>
            <person name="Elde N.C."/>
            <person name="Turkewitz A.P."/>
            <person name="Asai D.J."/>
            <person name="Wilkes D.E."/>
            <person name="Wang Y."/>
            <person name="Cai H."/>
            <person name="Collins K."/>
            <person name="Stewart B.A."/>
            <person name="Lee S.R."/>
            <person name="Wilamowska K."/>
            <person name="Weinberg Z."/>
            <person name="Ruzzo W.L."/>
            <person name="Wloga D."/>
            <person name="Gaertig J."/>
            <person name="Frankel J."/>
            <person name="Tsao C.-C."/>
            <person name="Gorovsky M.A."/>
            <person name="Keeling P.J."/>
            <person name="Waller R.F."/>
            <person name="Patron N.J."/>
            <person name="Cherry J.M."/>
            <person name="Stover N.A."/>
            <person name="Krieger C.J."/>
            <person name="del Toro C."/>
            <person name="Ryder H.F."/>
            <person name="Williamson S.C."/>
            <person name="Barbeau R.A."/>
            <person name="Hamilton E.P."/>
            <person name="Orias E."/>
        </authorList>
    </citation>
    <scope>NUCLEOTIDE SEQUENCE [LARGE SCALE GENOMIC DNA]</scope>
    <source>
        <strain evidence="6">SB210</strain>
    </source>
</reference>
<dbReference type="SMART" id="SM00028">
    <property type="entry name" value="TPR"/>
    <property type="match status" value="10"/>
</dbReference>
<dbReference type="RefSeq" id="XP_001010372.1">
    <property type="nucleotide sequence ID" value="XM_001010372.1"/>
</dbReference>
<evidence type="ECO:0000313" key="5">
    <source>
        <dbReference type="EMBL" id="EAR90127.1"/>
    </source>
</evidence>
<dbReference type="AlphaFoldDB" id="Q22Y97"/>
<proteinExistence type="predicted"/>
<evidence type="ECO:0000313" key="6">
    <source>
        <dbReference type="Proteomes" id="UP000009168"/>
    </source>
</evidence>
<accession>Q22Y97</accession>
<dbReference type="EMBL" id="GG662749">
    <property type="protein sequence ID" value="EAR90127.1"/>
    <property type="molecule type" value="Genomic_DNA"/>
</dbReference>
<evidence type="ECO:0000256" key="2">
    <source>
        <dbReference type="ARBA" id="ARBA00022803"/>
    </source>
</evidence>
<dbReference type="OrthoDB" id="311870at2759"/>
<dbReference type="InterPro" id="IPR013105">
    <property type="entry name" value="TPR_2"/>
</dbReference>
<dbReference type="InParanoid" id="Q22Y97"/>
<dbReference type="Proteomes" id="UP000009168">
    <property type="component" value="Unassembled WGS sequence"/>
</dbReference>
<dbReference type="InterPro" id="IPR011990">
    <property type="entry name" value="TPR-like_helical_dom_sf"/>
</dbReference>
<feature type="repeat" description="TPR" evidence="3">
    <location>
        <begin position="82"/>
        <end position="115"/>
    </location>
</feature>
<dbReference type="InterPro" id="IPR019734">
    <property type="entry name" value="TPR_rpt"/>
</dbReference>
<organism evidence="5 6">
    <name type="scientific">Tetrahymena thermophila (strain SB210)</name>
    <dbReference type="NCBI Taxonomy" id="312017"/>
    <lineage>
        <taxon>Eukaryota</taxon>
        <taxon>Sar</taxon>
        <taxon>Alveolata</taxon>
        <taxon>Ciliophora</taxon>
        <taxon>Intramacronucleata</taxon>
        <taxon>Oligohymenophorea</taxon>
        <taxon>Hymenostomatida</taxon>
        <taxon>Tetrahymenina</taxon>
        <taxon>Tetrahymenidae</taxon>
        <taxon>Tetrahymena</taxon>
    </lineage>
</organism>
<evidence type="ECO:0000256" key="3">
    <source>
        <dbReference type="PROSITE-ProRule" id="PRU00339"/>
    </source>
</evidence>
<dbReference type="STRING" id="312017.Q22Y97"/>
<protein>
    <submittedName>
        <fullName evidence="5">Tetratricopeptide repeat protein</fullName>
    </submittedName>
</protein>
<dbReference type="SUPFAM" id="SSF81901">
    <property type="entry name" value="HCP-like"/>
    <property type="match status" value="1"/>
</dbReference>
<dbReference type="Pfam" id="PF07719">
    <property type="entry name" value="TPR_2"/>
    <property type="match status" value="1"/>
</dbReference>
<dbReference type="PANTHER" id="PTHR45153">
    <property type="entry name" value="TETRATRICOPEPTIDE REPEAT PROTEIN 16"/>
    <property type="match status" value="1"/>
</dbReference>
<dbReference type="SUPFAM" id="SSF48452">
    <property type="entry name" value="TPR-like"/>
    <property type="match status" value="2"/>
</dbReference>
<sequence>MSDTSKSRSKNTSYHKENTVSLQQQSTLQNEANKEQNKPYQQIINERIQNRLNDARSAIQKKDYYSAINGFTKVIFLKPNQAETYKELGDAYSQINDISMAIMLYKKANQLSYSLITEDKMKDLLFRKGLMLLMQGEYSDILEGSQYEQFARYLRYDVQSIMQKIYNFKAPPQQIQITNASSEVPAQQEAPEGSQEQQILAGLNESNNENKAEQNDEKRKRAFQHFLRAYCYVLTYHKSYALEELDLAIQKDNKYIHAFLLKGKLLWSLNKYAEGNEIFWKAENIFNEHPEVRDFLKIIVPKADELLKETRYLLVQNQLDRCLVNVKKGLELFPNNTQFLLIKAFILRKQGQYENSLNFLLLAFHTLRDKSLEFEVKNQIALTYNEMGTVCFNRNKYEEAIALFNESLQFKPNDWGVITNRGDCYRMQNRIDDALKDYLKAHKIIGDKSELNLRVSMMRNSRGIVLFNQKRYDKALKEFNEAIKQSDQVAQYYQNRAKCYVEMKQMQEAIEDYIQCYKLDPTNSEVGVIVNKLKQESILKKKDKYMKINHANN</sequence>